<keyword evidence="3" id="KW-0378">Hydrolase</keyword>
<evidence type="ECO:0000256" key="1">
    <source>
        <dbReference type="ARBA" id="ARBA00022670"/>
    </source>
</evidence>
<dbReference type="PROSITE" id="PS51257">
    <property type="entry name" value="PROKAR_LIPOPROTEIN"/>
    <property type="match status" value="1"/>
</dbReference>
<evidence type="ECO:0000313" key="4">
    <source>
        <dbReference type="EMBL" id="SNT28096.1"/>
    </source>
</evidence>
<dbReference type="AlphaFoldDB" id="A0A239LBT2"/>
<dbReference type="SUPFAM" id="SSF53187">
    <property type="entry name" value="Zn-dependent exopeptidases"/>
    <property type="match status" value="1"/>
</dbReference>
<dbReference type="PANTHER" id="PTHR43270">
    <property type="entry name" value="BETA-ALA-HIS DIPEPTIDASE"/>
    <property type="match status" value="1"/>
</dbReference>
<dbReference type="Pfam" id="PF01546">
    <property type="entry name" value="Peptidase_M20"/>
    <property type="match status" value="1"/>
</dbReference>
<dbReference type="PANTHER" id="PTHR43270:SF4">
    <property type="entry name" value="CARNOSINE DIPEPTIDASE 2, ISOFORM A"/>
    <property type="match status" value="1"/>
</dbReference>
<dbReference type="GO" id="GO:0006508">
    <property type="term" value="P:proteolysis"/>
    <property type="evidence" value="ECO:0007669"/>
    <property type="project" value="UniProtKB-KW"/>
</dbReference>
<accession>A0A239LBT2</accession>
<dbReference type="Gene3D" id="3.40.630.10">
    <property type="entry name" value="Zn peptidases"/>
    <property type="match status" value="1"/>
</dbReference>
<dbReference type="InterPro" id="IPR002933">
    <property type="entry name" value="Peptidase_M20"/>
</dbReference>
<organism evidence="4 5">
    <name type="scientific">Granulicella rosea</name>
    <dbReference type="NCBI Taxonomy" id="474952"/>
    <lineage>
        <taxon>Bacteria</taxon>
        <taxon>Pseudomonadati</taxon>
        <taxon>Acidobacteriota</taxon>
        <taxon>Terriglobia</taxon>
        <taxon>Terriglobales</taxon>
        <taxon>Acidobacteriaceae</taxon>
        <taxon>Granulicella</taxon>
    </lineage>
</organism>
<name>A0A239LBT2_9BACT</name>
<proteinExistence type="predicted"/>
<dbReference type="OrthoDB" id="102894at2"/>
<protein>
    <submittedName>
        <fullName evidence="4">Acetylornithine deacetylase/Succinyl-diaminopimelate desuccinylase</fullName>
    </submittedName>
</protein>
<evidence type="ECO:0000313" key="5">
    <source>
        <dbReference type="Proteomes" id="UP000198356"/>
    </source>
</evidence>
<sequence>MRRIHPLPIACITAATLFTVACKEKPATAPAAATGKAPALHIRPTGDETISPDLATTPPELKKVYDYIDGHIDEHVVDFQKWIQQPSISNSGEGIPESAEMVKGMFDKLGCQTTRVYDVGITEYGSPGNPVVYGKCDEGAPKTLVLYWMYDTMPVTQPDNWVAPPFEGRIVDGATAGIDPAFKKVLIGRGATNSKGPQLAQLEALMSYKAVNGKLPVNIIFVAEGDEERMDIGLRKFMKDHADLFKGADAMLRFAGQSGAGSASISGGSEGCVYVELTTSGKSWGRGPNVSDIHGSWKRSVDSVAWRHIKMLSSLVSDDGNTPKIDGFFENQQPLSPTETDRLKRAAANMNPTKAAAALGVGRYISDDPFTILKMSRYGTSFNLDGIWGGNMYAGGAGAILPNKITSKHNFRYIPNMSGTDIVKKLRAQIDKNGYKDVDVKLIGDVPWAKMAYDNDIAKAVAATFDDFKISHDPTTAEETILGGYWPAYLFSNAEVGQRVVDVKMPIAAGGLGMGGRAHAANEYFIIEGAGKTYGLAGAEKSVAEILYNYAHGVAPKTAPAK</sequence>
<dbReference type="Gene3D" id="3.30.70.360">
    <property type="match status" value="1"/>
</dbReference>
<dbReference type="GO" id="GO:0008233">
    <property type="term" value="F:peptidase activity"/>
    <property type="evidence" value="ECO:0007669"/>
    <property type="project" value="UniProtKB-KW"/>
</dbReference>
<dbReference type="InterPro" id="IPR051458">
    <property type="entry name" value="Cyt/Met_Dipeptidase"/>
</dbReference>
<evidence type="ECO:0000256" key="2">
    <source>
        <dbReference type="ARBA" id="ARBA00022723"/>
    </source>
</evidence>
<reference evidence="4 5" key="1">
    <citation type="submission" date="2017-06" db="EMBL/GenBank/DDBJ databases">
        <authorList>
            <person name="Kim H.J."/>
            <person name="Triplett B.A."/>
        </authorList>
    </citation>
    <scope>NUCLEOTIDE SEQUENCE [LARGE SCALE GENOMIC DNA]</scope>
    <source>
        <strain evidence="4 5">DSM 18704</strain>
    </source>
</reference>
<dbReference type="RefSeq" id="WP_089409601.1">
    <property type="nucleotide sequence ID" value="NZ_FZOU01000006.1"/>
</dbReference>
<dbReference type="GO" id="GO:0046872">
    <property type="term" value="F:metal ion binding"/>
    <property type="evidence" value="ECO:0007669"/>
    <property type="project" value="UniProtKB-KW"/>
</dbReference>
<dbReference type="EMBL" id="FZOU01000006">
    <property type="protein sequence ID" value="SNT28096.1"/>
    <property type="molecule type" value="Genomic_DNA"/>
</dbReference>
<dbReference type="Proteomes" id="UP000198356">
    <property type="component" value="Unassembled WGS sequence"/>
</dbReference>
<gene>
    <name evidence="4" type="ORF">SAMN05421770_106291</name>
</gene>
<keyword evidence="1" id="KW-0645">Protease</keyword>
<keyword evidence="5" id="KW-1185">Reference proteome</keyword>
<keyword evidence="2" id="KW-0479">Metal-binding</keyword>
<evidence type="ECO:0000256" key="3">
    <source>
        <dbReference type="ARBA" id="ARBA00022801"/>
    </source>
</evidence>